<dbReference type="AlphaFoldDB" id="A0A2T6B4N5"/>
<dbReference type="SMART" id="SM00880">
    <property type="entry name" value="CHAD"/>
    <property type="match status" value="1"/>
</dbReference>
<organism evidence="2 3">
    <name type="scientific">Gemmobacter caeni</name>
    <dbReference type="NCBI Taxonomy" id="589035"/>
    <lineage>
        <taxon>Bacteria</taxon>
        <taxon>Pseudomonadati</taxon>
        <taxon>Pseudomonadota</taxon>
        <taxon>Alphaproteobacteria</taxon>
        <taxon>Rhodobacterales</taxon>
        <taxon>Paracoccaceae</taxon>
        <taxon>Gemmobacter</taxon>
    </lineage>
</organism>
<dbReference type="InterPro" id="IPR038186">
    <property type="entry name" value="CHAD_dom_sf"/>
</dbReference>
<dbReference type="Proteomes" id="UP000244224">
    <property type="component" value="Unassembled WGS sequence"/>
</dbReference>
<evidence type="ECO:0000259" key="1">
    <source>
        <dbReference type="PROSITE" id="PS51708"/>
    </source>
</evidence>
<evidence type="ECO:0000313" key="3">
    <source>
        <dbReference type="Proteomes" id="UP000244224"/>
    </source>
</evidence>
<accession>A0A2T6B4N5</accession>
<keyword evidence="3" id="KW-1185">Reference proteome</keyword>
<dbReference type="PROSITE" id="PS51708">
    <property type="entry name" value="CHAD"/>
    <property type="match status" value="1"/>
</dbReference>
<dbReference type="Pfam" id="PF05235">
    <property type="entry name" value="CHAD"/>
    <property type="match status" value="1"/>
</dbReference>
<reference evidence="2 3" key="1">
    <citation type="submission" date="2018-04" db="EMBL/GenBank/DDBJ databases">
        <title>Genomic Encyclopedia of Archaeal and Bacterial Type Strains, Phase II (KMG-II): from individual species to whole genera.</title>
        <authorList>
            <person name="Goeker M."/>
        </authorList>
    </citation>
    <scope>NUCLEOTIDE SEQUENCE [LARGE SCALE GENOMIC DNA]</scope>
    <source>
        <strain evidence="2 3">DSM 21823</strain>
    </source>
</reference>
<dbReference type="InterPro" id="IPR007899">
    <property type="entry name" value="CHAD_dom"/>
</dbReference>
<name>A0A2T6B4N5_9RHOB</name>
<sequence>MTTYQFDLADGSLQDSLRRIALAEIAPLRSHLDSAEPLDPKAVHDIRKRIKKLRALLRLTRSGLRRVQPAENVLLRDAARQLAAQRDAATRLKTFDMIAGDDPSPALGALRAQLVAEAAVATAPPPDLGEFFASLSLRVENWELSGSDRSILTTGLADTRERARQAMREARDSGGAEALHDWRKRAKDFWYQARLFQPVWRDVMRPFVTSADMLGEMLGQHHDFEVLAEHVAAMPEGDVKPEARETVATRCREAQLGIEVEAYPLGARLFAGDPEEMAALWVKWWRLWRAQVA</sequence>
<dbReference type="EMBL" id="QBKP01000004">
    <property type="protein sequence ID" value="PTX50992.1"/>
    <property type="molecule type" value="Genomic_DNA"/>
</dbReference>
<comment type="caution">
    <text evidence="2">The sequence shown here is derived from an EMBL/GenBank/DDBJ whole genome shotgun (WGS) entry which is preliminary data.</text>
</comment>
<dbReference type="OrthoDB" id="9810907at2"/>
<proteinExistence type="predicted"/>
<dbReference type="Gene3D" id="1.40.20.10">
    <property type="entry name" value="CHAD domain"/>
    <property type="match status" value="1"/>
</dbReference>
<protein>
    <submittedName>
        <fullName evidence="2">CHAD domain-containing protein</fullName>
    </submittedName>
</protein>
<gene>
    <name evidence="2" type="ORF">C8N34_104110</name>
</gene>
<feature type="domain" description="CHAD" evidence="1">
    <location>
        <begin position="10"/>
        <end position="286"/>
    </location>
</feature>
<dbReference type="PANTHER" id="PTHR39339">
    <property type="entry name" value="SLR1444 PROTEIN"/>
    <property type="match status" value="1"/>
</dbReference>
<dbReference type="RefSeq" id="WP_054301588.1">
    <property type="nucleotide sequence ID" value="NZ_QBKP01000004.1"/>
</dbReference>
<evidence type="ECO:0000313" key="2">
    <source>
        <dbReference type="EMBL" id="PTX50992.1"/>
    </source>
</evidence>
<dbReference type="PANTHER" id="PTHR39339:SF1">
    <property type="entry name" value="CHAD DOMAIN-CONTAINING PROTEIN"/>
    <property type="match status" value="1"/>
</dbReference>